<feature type="transmembrane region" description="Helical" evidence="1">
    <location>
        <begin position="20"/>
        <end position="37"/>
    </location>
</feature>
<protein>
    <submittedName>
        <fullName evidence="2">Uncharacterized protein</fullName>
    </submittedName>
</protein>
<feature type="transmembrane region" description="Helical" evidence="1">
    <location>
        <begin position="68"/>
        <end position="86"/>
    </location>
</feature>
<name>A0A8J3BTU7_9ACTN</name>
<keyword evidence="1" id="KW-0812">Transmembrane</keyword>
<evidence type="ECO:0000313" key="3">
    <source>
        <dbReference type="Proteomes" id="UP000662200"/>
    </source>
</evidence>
<accession>A0A8J3BTU7</accession>
<keyword evidence="3" id="KW-1185">Reference proteome</keyword>
<dbReference type="EMBL" id="BMQC01000017">
    <property type="protein sequence ID" value="GGK40498.1"/>
    <property type="molecule type" value="Genomic_DNA"/>
</dbReference>
<proteinExistence type="predicted"/>
<dbReference type="RefSeq" id="WP_189115589.1">
    <property type="nucleotide sequence ID" value="NZ_BMQC01000017.1"/>
</dbReference>
<reference evidence="2" key="1">
    <citation type="journal article" date="2014" name="Int. J. Syst. Evol. Microbiol.">
        <title>Complete genome sequence of Corynebacterium casei LMG S-19264T (=DSM 44701T), isolated from a smear-ripened cheese.</title>
        <authorList>
            <consortium name="US DOE Joint Genome Institute (JGI-PGF)"/>
            <person name="Walter F."/>
            <person name="Albersmeier A."/>
            <person name="Kalinowski J."/>
            <person name="Ruckert C."/>
        </authorList>
    </citation>
    <scope>NUCLEOTIDE SEQUENCE</scope>
    <source>
        <strain evidence="2">JCM 3091</strain>
    </source>
</reference>
<evidence type="ECO:0000256" key="1">
    <source>
        <dbReference type="SAM" id="Phobius"/>
    </source>
</evidence>
<reference evidence="2" key="2">
    <citation type="submission" date="2020-09" db="EMBL/GenBank/DDBJ databases">
        <authorList>
            <person name="Sun Q."/>
            <person name="Ohkuma M."/>
        </authorList>
    </citation>
    <scope>NUCLEOTIDE SEQUENCE</scope>
    <source>
        <strain evidence="2">JCM 3091</strain>
    </source>
</reference>
<sequence length="89" mass="9111">MTSGTQPLPVRLAAGLARRGTTPVLLATIAYLLLALYAPKFVGAVLLLALACALAALGRYTWRSAPAGARVIRAAVVCLLVGVALLKLG</sequence>
<gene>
    <name evidence="2" type="ORF">GCM10010124_36590</name>
</gene>
<comment type="caution">
    <text evidence="2">The sequence shown here is derived from an EMBL/GenBank/DDBJ whole genome shotgun (WGS) entry which is preliminary data.</text>
</comment>
<keyword evidence="1" id="KW-1133">Transmembrane helix</keyword>
<feature type="transmembrane region" description="Helical" evidence="1">
    <location>
        <begin position="44"/>
        <end position="62"/>
    </location>
</feature>
<keyword evidence="1" id="KW-0472">Membrane</keyword>
<evidence type="ECO:0000313" key="2">
    <source>
        <dbReference type="EMBL" id="GGK40498.1"/>
    </source>
</evidence>
<dbReference type="AlphaFoldDB" id="A0A8J3BTU7"/>
<dbReference type="Proteomes" id="UP000662200">
    <property type="component" value="Unassembled WGS sequence"/>
</dbReference>
<organism evidence="2 3">
    <name type="scientific">Pilimelia terevasa</name>
    <dbReference type="NCBI Taxonomy" id="53372"/>
    <lineage>
        <taxon>Bacteria</taxon>
        <taxon>Bacillati</taxon>
        <taxon>Actinomycetota</taxon>
        <taxon>Actinomycetes</taxon>
        <taxon>Micromonosporales</taxon>
        <taxon>Micromonosporaceae</taxon>
        <taxon>Pilimelia</taxon>
    </lineage>
</organism>